<feature type="compositionally biased region" description="Low complexity" evidence="1">
    <location>
        <begin position="86"/>
        <end position="110"/>
    </location>
</feature>
<organism evidence="2 3">
    <name type="scientific">Puccinia graminis f. sp. tritici</name>
    <dbReference type="NCBI Taxonomy" id="56615"/>
    <lineage>
        <taxon>Eukaryota</taxon>
        <taxon>Fungi</taxon>
        <taxon>Dikarya</taxon>
        <taxon>Basidiomycota</taxon>
        <taxon>Pucciniomycotina</taxon>
        <taxon>Pucciniomycetes</taxon>
        <taxon>Pucciniales</taxon>
        <taxon>Pucciniaceae</taxon>
        <taxon>Puccinia</taxon>
    </lineage>
</organism>
<comment type="caution">
    <text evidence="2">The sequence shown here is derived from an EMBL/GenBank/DDBJ whole genome shotgun (WGS) entry which is preliminary data.</text>
</comment>
<gene>
    <name evidence="2" type="ORF">PGTUg99_007724</name>
</gene>
<name>A0A5B0RT55_PUCGR</name>
<dbReference type="EMBL" id="VDEP01000137">
    <property type="protein sequence ID" value="KAA1129196.1"/>
    <property type="molecule type" value="Genomic_DNA"/>
</dbReference>
<feature type="region of interest" description="Disordered" evidence="1">
    <location>
        <begin position="64"/>
        <end position="110"/>
    </location>
</feature>
<evidence type="ECO:0000313" key="2">
    <source>
        <dbReference type="EMBL" id="KAA1129196.1"/>
    </source>
</evidence>
<feature type="compositionally biased region" description="Polar residues" evidence="1">
    <location>
        <begin position="276"/>
        <end position="285"/>
    </location>
</feature>
<evidence type="ECO:0000256" key="1">
    <source>
        <dbReference type="SAM" id="MobiDB-lite"/>
    </source>
</evidence>
<feature type="compositionally biased region" description="Low complexity" evidence="1">
    <location>
        <begin position="204"/>
        <end position="233"/>
    </location>
</feature>
<feature type="region of interest" description="Disordered" evidence="1">
    <location>
        <begin position="204"/>
        <end position="285"/>
    </location>
</feature>
<feature type="compositionally biased region" description="Low complexity" evidence="1">
    <location>
        <begin position="342"/>
        <end position="357"/>
    </location>
</feature>
<dbReference type="AlphaFoldDB" id="A0A5B0RT55"/>
<feature type="region of interest" description="Disordered" evidence="1">
    <location>
        <begin position="332"/>
        <end position="367"/>
    </location>
</feature>
<proteinExistence type="predicted"/>
<dbReference type="Proteomes" id="UP000325313">
    <property type="component" value="Unassembled WGS sequence"/>
</dbReference>
<protein>
    <submittedName>
        <fullName evidence="2">Uncharacterized protein</fullName>
    </submittedName>
</protein>
<feature type="compositionally biased region" description="Polar residues" evidence="1">
    <location>
        <begin position="244"/>
        <end position="269"/>
    </location>
</feature>
<accession>A0A5B0RT55</accession>
<reference evidence="2 3" key="1">
    <citation type="submission" date="2019-05" db="EMBL/GenBank/DDBJ databases">
        <title>Emergence of the Ug99 lineage of the wheat stem rust pathogen through somatic hybridization.</title>
        <authorList>
            <person name="Li F."/>
            <person name="Upadhyaya N.M."/>
            <person name="Sperschneider J."/>
            <person name="Matny O."/>
            <person name="Nguyen-Phuc H."/>
            <person name="Mago R."/>
            <person name="Raley C."/>
            <person name="Miller M.E."/>
            <person name="Silverstein K.A.T."/>
            <person name="Henningsen E."/>
            <person name="Hirsch C.D."/>
            <person name="Visser B."/>
            <person name="Pretorius Z.A."/>
            <person name="Steffenson B.J."/>
            <person name="Schwessinger B."/>
            <person name="Dodds P.N."/>
            <person name="Figueroa M."/>
        </authorList>
    </citation>
    <scope>NUCLEOTIDE SEQUENCE [LARGE SCALE GENOMIC DNA]</scope>
    <source>
        <strain evidence="2 3">Ug99</strain>
    </source>
</reference>
<evidence type="ECO:0000313" key="3">
    <source>
        <dbReference type="Proteomes" id="UP000325313"/>
    </source>
</evidence>
<sequence length="611" mass="65385">MASMARDNEHIYEQSIFRPCISVHLPALILSQHTSVDMISFLWLLMAMTYSTTSAIEAPLAMGQPTANPQQANVPPRPMAQSSAGQQPFLSQQQQAPSMAGAMPAAGMAAQETGAFPKPSLASQSTPLQDPYPAQELPAVGSYSPNAATGMMRNQSPAMNDAMAMTPPQSMTSPQTMTPAQMMMNPPQAMTPAQTMMTPAQTTMNSPQAMMSPPQTTTSPPQATTTPPQTKMPFDFSMFMPTPKNKQPTESQPMYSMKQASNATNSTPSALPASGMTPSPAEQMTNNSQALNTSMAETKYNKKKMNASSNSKNQTMPATKNQTLLATENQTSLAAPNPPLPTAANQTQSAMTPPATKSKAKTPPPMEMAAGQQMNNTTEIPPAGAAAPPLTNQASPKAMKSAPLIATSSAAKLAGFPSNTTSSPSVENFDSSATPDIAQLVATEKFNGDIQINAQDDLKAVELINQLRAASKLKLSTHQLGNQTIFLNSLTAEQKAILDSKIKSLTLTPTQLQLERNYLSTFVSDSDRMAHQAGFDAIKRFLTPEAQRGFDPSEGMKSLQLTENQKYLYEEGSREYLEDPGMRNQSGPSLQSSHSMVLFALLFSGLLMSNI</sequence>